<proteinExistence type="predicted"/>
<keyword evidence="3" id="KW-1185">Reference proteome</keyword>
<protein>
    <recommendedName>
        <fullName evidence="1">Teneurin NHL domain-containing protein</fullName>
    </recommendedName>
</protein>
<dbReference type="PANTHER" id="PTHR13833:SF71">
    <property type="entry name" value="NHL DOMAIN-CONTAINING PROTEIN"/>
    <property type="match status" value="1"/>
</dbReference>
<gene>
    <name evidence="2" type="ORF">GCM10011396_38510</name>
</gene>
<evidence type="ECO:0000313" key="2">
    <source>
        <dbReference type="EMBL" id="GGC87536.1"/>
    </source>
</evidence>
<dbReference type="EMBL" id="BMED01000004">
    <property type="protein sequence ID" value="GGC87536.1"/>
    <property type="molecule type" value="Genomic_DNA"/>
</dbReference>
<dbReference type="PROSITE" id="PS51257">
    <property type="entry name" value="PROKAR_LIPOPROTEIN"/>
    <property type="match status" value="1"/>
</dbReference>
<feature type="domain" description="Teneurin NHL" evidence="1">
    <location>
        <begin position="466"/>
        <end position="650"/>
    </location>
</feature>
<name>A0A916UTS7_9BURK</name>
<reference evidence="2" key="2">
    <citation type="submission" date="2020-09" db="EMBL/GenBank/DDBJ databases">
        <authorList>
            <person name="Sun Q."/>
            <person name="Zhou Y."/>
        </authorList>
    </citation>
    <scope>NUCLEOTIDE SEQUENCE</scope>
    <source>
        <strain evidence="2">CGMCC 1.10998</strain>
    </source>
</reference>
<sequence>MKLTCTTPKAAIYWLTQVACIAASILLTACGGGGSGSSGIVGETPGSGSAPTSGGPIIGTLPASASQLKLAAGNIGTLGNIDGPASAARFITASNLTIDSLGNTVVWDAYYGVLRKISPSGQVSTLASHYVDLPQSDRCADGQGTAANIVNVTSMAAGNSGDVYVIDVDCDAIRKISGTGFVSTIVPQLSQKSGAVGTNYGWSGIAFDRNTGNLYATTYRWFTVKWQVVHEGGAVVQITPAGTVSTIAGKLAVTGYADGPGTSALFNQPTEIVADSNGNLFINDCGNGAIRKIDKAANVSTFTVPSPGAVECTSKLAMGTNGNLVLVDQQKGIERISSIGQVISKMSVPTNPNMYDNVPLATRSMIVDSYGNLLFANRSSVELLTPNGSLITLAGIDIVEGSADGIGQSAQFTQPGALATDMFGNLYIADTDHSTIRKMTPGGMVTTFAGVPRQMGAVDGIGAAARFGVPKALAMDPKGNLYVLDYYETPEIRKITPEGTVSTVLKTTSDWASSNSFKAIAIDANGALYVSVDNVASTNSQIMKLGGTGLLATYLTASGKVRSFSVDGQGNIYAVVNFALRKMTPQGAETIIAGTPGNPNVQDGTGGNAGLGDASTIVVDAGGNFFLVDTTFSLIRRVTPQGAVSTYLGTLWSSGIFLGAAPSSLYQPQGIAIAGTTLYLTSGNAVLYTGQ</sequence>
<accession>A0A916UTS7</accession>
<comment type="caution">
    <text evidence="2">The sequence shown here is derived from an EMBL/GenBank/DDBJ whole genome shotgun (WGS) entry which is preliminary data.</text>
</comment>
<reference evidence="2" key="1">
    <citation type="journal article" date="2014" name="Int. J. Syst. Evol. Microbiol.">
        <title>Complete genome sequence of Corynebacterium casei LMG S-19264T (=DSM 44701T), isolated from a smear-ripened cheese.</title>
        <authorList>
            <consortium name="US DOE Joint Genome Institute (JGI-PGF)"/>
            <person name="Walter F."/>
            <person name="Albersmeier A."/>
            <person name="Kalinowski J."/>
            <person name="Ruckert C."/>
        </authorList>
    </citation>
    <scope>NUCLEOTIDE SEQUENCE</scope>
    <source>
        <strain evidence="2">CGMCC 1.10998</strain>
    </source>
</reference>
<dbReference type="RefSeq" id="WP_188567747.1">
    <property type="nucleotide sequence ID" value="NZ_BMED01000004.1"/>
</dbReference>
<dbReference type="InterPro" id="IPR011042">
    <property type="entry name" value="6-blade_b-propeller_TolB-like"/>
</dbReference>
<evidence type="ECO:0000259" key="1">
    <source>
        <dbReference type="Pfam" id="PF25021"/>
    </source>
</evidence>
<dbReference type="PANTHER" id="PTHR13833">
    <property type="match status" value="1"/>
</dbReference>
<dbReference type="SUPFAM" id="SSF101898">
    <property type="entry name" value="NHL repeat"/>
    <property type="match status" value="2"/>
</dbReference>
<dbReference type="InterPro" id="IPR056822">
    <property type="entry name" value="TEN_NHL"/>
</dbReference>
<organism evidence="2 3">
    <name type="scientific">Undibacterium terreum</name>
    <dbReference type="NCBI Taxonomy" id="1224302"/>
    <lineage>
        <taxon>Bacteria</taxon>
        <taxon>Pseudomonadati</taxon>
        <taxon>Pseudomonadota</taxon>
        <taxon>Betaproteobacteria</taxon>
        <taxon>Burkholderiales</taxon>
        <taxon>Oxalobacteraceae</taxon>
        <taxon>Undibacterium</taxon>
    </lineage>
</organism>
<dbReference type="Gene3D" id="2.120.10.30">
    <property type="entry name" value="TolB, C-terminal domain"/>
    <property type="match status" value="5"/>
</dbReference>
<evidence type="ECO:0000313" key="3">
    <source>
        <dbReference type="Proteomes" id="UP000637423"/>
    </source>
</evidence>
<dbReference type="AlphaFoldDB" id="A0A916UTS7"/>
<dbReference type="Pfam" id="PF25021">
    <property type="entry name" value="TEN_NHL"/>
    <property type="match status" value="1"/>
</dbReference>
<dbReference type="Proteomes" id="UP000637423">
    <property type="component" value="Unassembled WGS sequence"/>
</dbReference>